<reference evidence="1" key="1">
    <citation type="journal article" date="2020" name="mSystems">
        <title>Genome- and Community-Level Interaction Insights into Carbon Utilization and Element Cycling Functions of Hydrothermarchaeota in Hydrothermal Sediment.</title>
        <authorList>
            <person name="Zhou Z."/>
            <person name="Liu Y."/>
            <person name="Xu W."/>
            <person name="Pan J."/>
            <person name="Luo Z.H."/>
            <person name="Li M."/>
        </authorList>
    </citation>
    <scope>NUCLEOTIDE SEQUENCE [LARGE SCALE GENOMIC DNA]</scope>
    <source>
        <strain evidence="1">SpSt-418</strain>
    </source>
</reference>
<protein>
    <recommendedName>
        <fullName evidence="2">DUF4926 domain-containing protein</fullName>
    </recommendedName>
</protein>
<gene>
    <name evidence="1" type="ORF">ENR64_21550</name>
</gene>
<name>A0A7C3PJ51_9CYAN</name>
<comment type="caution">
    <text evidence="1">The sequence shown here is derived from an EMBL/GenBank/DDBJ whole genome shotgun (WGS) entry which is preliminary data.</text>
</comment>
<organism evidence="1">
    <name type="scientific">Oscillatoriales cyanobacterium SpSt-418</name>
    <dbReference type="NCBI Taxonomy" id="2282169"/>
    <lineage>
        <taxon>Bacteria</taxon>
        <taxon>Bacillati</taxon>
        <taxon>Cyanobacteriota</taxon>
        <taxon>Cyanophyceae</taxon>
        <taxon>Oscillatoriophycideae</taxon>
        <taxon>Oscillatoriales</taxon>
    </lineage>
</organism>
<evidence type="ECO:0008006" key="2">
    <source>
        <dbReference type="Google" id="ProtNLM"/>
    </source>
</evidence>
<dbReference type="AlphaFoldDB" id="A0A7C3PJ51"/>
<sequence length="66" mass="7336">MPKLSQFRKGEKVQFLGGIGTVRNFQLEAGSWTYAVEMAMGPEPEMGRIGYETTVLLDEADLVTQL</sequence>
<accession>A0A7C3PJ51</accession>
<proteinExistence type="predicted"/>
<dbReference type="EMBL" id="DSRU01000314">
    <property type="protein sequence ID" value="HFN00279.1"/>
    <property type="molecule type" value="Genomic_DNA"/>
</dbReference>
<evidence type="ECO:0000313" key="1">
    <source>
        <dbReference type="EMBL" id="HFN00279.1"/>
    </source>
</evidence>